<evidence type="ECO:0000259" key="4">
    <source>
        <dbReference type="Pfam" id="PF00294"/>
    </source>
</evidence>
<dbReference type="OrthoDB" id="9813569at2"/>
<feature type="domain" description="Carbohydrate kinase PfkB" evidence="4">
    <location>
        <begin position="26"/>
        <end position="357"/>
    </location>
</feature>
<accession>A0A0A5FXP4</accession>
<proteinExistence type="inferred from homology"/>
<dbReference type="eggNOG" id="COG0524">
    <property type="taxonomic scope" value="Bacteria"/>
</dbReference>
<dbReference type="PANTHER" id="PTHR43085">
    <property type="entry name" value="HEXOKINASE FAMILY MEMBER"/>
    <property type="match status" value="1"/>
</dbReference>
<evidence type="ECO:0000256" key="2">
    <source>
        <dbReference type="ARBA" id="ARBA00022679"/>
    </source>
</evidence>
<dbReference type="SUPFAM" id="SSF53613">
    <property type="entry name" value="Ribokinase-like"/>
    <property type="match status" value="1"/>
</dbReference>
<sequence>MDKTAVVAGHICLDIIPEFSSQDKGQTILRPGGLYNVESPKFTTGGAVPNTGLALHRLGFPVNLLGKISQDMFGNEIQGILKREDESLCNHMIIDSSSSTSYTVVINPPGTDRIFLHNAGANDTFNSSDIDDSHLQNVSLFHFGYPPLMKRMYERNGVELSTIFKRLKSIGITTSLDMALPDPASESGKIDWKELLENVLPYVDIFLPSLEELLFMIDRCLLENLKKKEREMGQPMQYFVGQDILESLSKQLLNYGVAIVVIKLGESGLYVRTQSEKNRFSSLSKSITHVEDWIGREMMVPCYKVESVGATGAGDSTIAGFLGGLLKGLPLKEIVNYACAVGAYCVEAVDATSNIPSWEELDKRVSSDWGRMNPVIKKDKFNFESGIFYGPNDSLDPSEGGPKL</sequence>
<name>A0A0A5FXP4_9BACI</name>
<dbReference type="Pfam" id="PF00294">
    <property type="entry name" value="PfkB"/>
    <property type="match status" value="1"/>
</dbReference>
<evidence type="ECO:0000256" key="3">
    <source>
        <dbReference type="ARBA" id="ARBA00022777"/>
    </source>
</evidence>
<dbReference type="STRING" id="1385511.GCA_000425225_00761"/>
<dbReference type="PANTHER" id="PTHR43085:SF57">
    <property type="entry name" value="CARBOHYDRATE KINASE PFKB DOMAIN-CONTAINING PROTEIN"/>
    <property type="match status" value="1"/>
</dbReference>
<comment type="similarity">
    <text evidence="1">Belongs to the carbohydrate kinase PfkB family.</text>
</comment>
<dbReference type="AlphaFoldDB" id="A0A0A5FXP4"/>
<dbReference type="GO" id="GO:0016301">
    <property type="term" value="F:kinase activity"/>
    <property type="evidence" value="ECO:0007669"/>
    <property type="project" value="UniProtKB-KW"/>
</dbReference>
<dbReference type="InterPro" id="IPR011611">
    <property type="entry name" value="PfkB_dom"/>
</dbReference>
<keyword evidence="2" id="KW-0808">Transferase</keyword>
<protein>
    <recommendedName>
        <fullName evidence="4">Carbohydrate kinase PfkB domain-containing protein</fullName>
    </recommendedName>
</protein>
<gene>
    <name evidence="5" type="ORF">N783_16610</name>
</gene>
<comment type="caution">
    <text evidence="5">The sequence shown here is derived from an EMBL/GenBank/DDBJ whole genome shotgun (WGS) entry which is preliminary data.</text>
</comment>
<dbReference type="Gene3D" id="3.40.1190.20">
    <property type="match status" value="1"/>
</dbReference>
<dbReference type="RefSeq" id="WP_051254975.1">
    <property type="nucleotide sequence ID" value="NZ_AULJ01000008.1"/>
</dbReference>
<dbReference type="InterPro" id="IPR050306">
    <property type="entry name" value="PfkB_Carbo_kinase"/>
</dbReference>
<keyword evidence="6" id="KW-1185">Reference proteome</keyword>
<evidence type="ECO:0000256" key="1">
    <source>
        <dbReference type="ARBA" id="ARBA00010688"/>
    </source>
</evidence>
<reference evidence="5 6" key="1">
    <citation type="submission" date="2013-08" db="EMBL/GenBank/DDBJ databases">
        <authorList>
            <person name="Huang J."/>
            <person name="Wang G."/>
        </authorList>
    </citation>
    <scope>NUCLEOTIDE SEQUENCE [LARGE SCALE GENOMIC DNA]</scope>
    <source>
        <strain evidence="5 6">BH030004</strain>
    </source>
</reference>
<dbReference type="Proteomes" id="UP000030403">
    <property type="component" value="Unassembled WGS sequence"/>
</dbReference>
<organism evidence="5 6">
    <name type="scientific">Pontibacillus marinus BH030004 = DSM 16465</name>
    <dbReference type="NCBI Taxonomy" id="1385511"/>
    <lineage>
        <taxon>Bacteria</taxon>
        <taxon>Bacillati</taxon>
        <taxon>Bacillota</taxon>
        <taxon>Bacilli</taxon>
        <taxon>Bacillales</taxon>
        <taxon>Bacillaceae</taxon>
        <taxon>Pontibacillus</taxon>
    </lineage>
</organism>
<dbReference type="EMBL" id="AVPF01000053">
    <property type="protein sequence ID" value="KGX84559.1"/>
    <property type="molecule type" value="Genomic_DNA"/>
</dbReference>
<dbReference type="InterPro" id="IPR029056">
    <property type="entry name" value="Ribokinase-like"/>
</dbReference>
<keyword evidence="3" id="KW-0418">Kinase</keyword>
<evidence type="ECO:0000313" key="5">
    <source>
        <dbReference type="EMBL" id="KGX84559.1"/>
    </source>
</evidence>
<evidence type="ECO:0000313" key="6">
    <source>
        <dbReference type="Proteomes" id="UP000030403"/>
    </source>
</evidence>